<evidence type="ECO:0000313" key="3">
    <source>
        <dbReference type="Proteomes" id="UP000577956"/>
    </source>
</evidence>
<proteinExistence type="predicted"/>
<comment type="caution">
    <text evidence="2">The sequence shown here is derived from an EMBL/GenBank/DDBJ whole genome shotgun (WGS) entry which is preliminary data.</text>
</comment>
<evidence type="ECO:0000256" key="1">
    <source>
        <dbReference type="SAM" id="MobiDB-lite"/>
    </source>
</evidence>
<dbReference type="EMBL" id="JACCBK010000001">
    <property type="protein sequence ID" value="NYD86804.1"/>
    <property type="molecule type" value="Genomic_DNA"/>
</dbReference>
<evidence type="ECO:0000313" key="2">
    <source>
        <dbReference type="EMBL" id="NYD86804.1"/>
    </source>
</evidence>
<gene>
    <name evidence="2" type="ORF">BKA21_002353</name>
</gene>
<dbReference type="Proteomes" id="UP000577956">
    <property type="component" value="Unassembled WGS sequence"/>
</dbReference>
<dbReference type="AlphaFoldDB" id="A0A7Y9FGG8"/>
<sequence length="56" mass="5876">MTRSVGEGATVADEATALVGSSRRVPTARRPNPARDSHPGWVLARPGHAPDGEQET</sequence>
<feature type="region of interest" description="Disordered" evidence="1">
    <location>
        <begin position="1"/>
        <end position="56"/>
    </location>
</feature>
<accession>A0A7Y9FGG8</accession>
<reference evidence="2 3" key="1">
    <citation type="submission" date="2020-07" db="EMBL/GenBank/DDBJ databases">
        <title>Sequencing the genomes of 1000 actinobacteria strains.</title>
        <authorList>
            <person name="Klenk H.-P."/>
        </authorList>
    </citation>
    <scope>NUCLEOTIDE SEQUENCE [LARGE SCALE GENOMIC DNA]</scope>
    <source>
        <strain evidence="2 3">DSM 24482</strain>
    </source>
</reference>
<name>A0A7Y9FGG8_9CELL</name>
<protein>
    <submittedName>
        <fullName evidence="2">Uncharacterized protein</fullName>
    </submittedName>
</protein>
<organism evidence="2 3">
    <name type="scientific">Cellulomonas oligotrophica</name>
    <dbReference type="NCBI Taxonomy" id="931536"/>
    <lineage>
        <taxon>Bacteria</taxon>
        <taxon>Bacillati</taxon>
        <taxon>Actinomycetota</taxon>
        <taxon>Actinomycetes</taxon>
        <taxon>Micrococcales</taxon>
        <taxon>Cellulomonadaceae</taxon>
        <taxon>Cellulomonas</taxon>
    </lineage>
</organism>